<dbReference type="InterPro" id="IPR006242">
    <property type="entry name" value="ModD"/>
</dbReference>
<keyword evidence="9" id="KW-1185">Reference proteome</keyword>
<dbReference type="SUPFAM" id="SSF54675">
    <property type="entry name" value="Nicotinate/Quinolinate PRTase N-terminal domain-like"/>
    <property type="match status" value="1"/>
</dbReference>
<dbReference type="NCBIfam" id="TIGR01334">
    <property type="entry name" value="modD"/>
    <property type="match status" value="1"/>
</dbReference>
<evidence type="ECO:0000256" key="2">
    <source>
        <dbReference type="ARBA" id="ARBA00019205"/>
    </source>
</evidence>
<sequence>MFNLSTSEIEKYIQEDIPYFDLTTSLQNCQDKKAQLEVYTREDIIVSCTEESAKIAELLGCKVDFFVKSKQKVSKGEILLKYRGSYEDIHKAWRLSQVLLEYSCKISTQAYKMKKQIEEVNKNCELLTTRKTFPFSKRFCIKAAICGGAMPHRLGLSESILFFDGHRLIYKDNNEFYKVIKELKTKITEKKISVESEDFEDAIALMQNGADMIQLDKIDFETLKKIVSYKNENYPYVKILAAGGINLSNVKDYASCEIDGVVTSSVYVSGMANLSSNIKIIE</sequence>
<dbReference type="InterPro" id="IPR002638">
    <property type="entry name" value="Quinolinate_PRibosylTrfase_C"/>
</dbReference>
<gene>
    <name evidence="8" type="primary">modD</name>
    <name evidence="8" type="ORF">CRV06_03055</name>
</gene>
<feature type="domain" description="Quinolinate phosphoribosyl transferase N-terminal" evidence="7">
    <location>
        <begin position="21"/>
        <end position="104"/>
    </location>
</feature>
<dbReference type="InterPro" id="IPR013785">
    <property type="entry name" value="Aldolase_TIM"/>
</dbReference>
<evidence type="ECO:0000313" key="9">
    <source>
        <dbReference type="Proteomes" id="UP000290191"/>
    </source>
</evidence>
<dbReference type="Gene3D" id="3.20.20.70">
    <property type="entry name" value="Aldolase class I"/>
    <property type="match status" value="1"/>
</dbReference>
<dbReference type="InterPro" id="IPR027277">
    <property type="entry name" value="NadC/ModD"/>
</dbReference>
<comment type="caution">
    <text evidence="8">The sequence shown here is derived from an EMBL/GenBank/DDBJ whole genome shotgun (WGS) entry which is preliminary data.</text>
</comment>
<dbReference type="GO" id="GO:0004514">
    <property type="term" value="F:nicotinate-nucleotide diphosphorylase (carboxylating) activity"/>
    <property type="evidence" value="ECO:0007669"/>
    <property type="project" value="InterPro"/>
</dbReference>
<evidence type="ECO:0000256" key="5">
    <source>
        <dbReference type="PIRNR" id="PIRNR006250"/>
    </source>
</evidence>
<dbReference type="GO" id="GO:0009435">
    <property type="term" value="P:NAD+ biosynthetic process"/>
    <property type="evidence" value="ECO:0007669"/>
    <property type="project" value="InterPro"/>
</dbReference>
<keyword evidence="3 5" id="KW-0328">Glycosyltransferase</keyword>
<proteinExistence type="inferred from homology"/>
<dbReference type="SUPFAM" id="SSF51690">
    <property type="entry name" value="Nicotinate/Quinolinate PRTase C-terminal domain-like"/>
    <property type="match status" value="1"/>
</dbReference>
<evidence type="ECO:0000256" key="4">
    <source>
        <dbReference type="ARBA" id="ARBA00022679"/>
    </source>
</evidence>
<dbReference type="Gene3D" id="3.90.1170.20">
    <property type="entry name" value="Quinolinate phosphoribosyl transferase, N-terminal domain"/>
    <property type="match status" value="1"/>
</dbReference>
<dbReference type="InterPro" id="IPR037128">
    <property type="entry name" value="Quinolinate_PRibosylTase_N_sf"/>
</dbReference>
<dbReference type="FunFam" id="3.20.20.70:FF:000030">
    <property type="entry name" value="Nicotinate-nucleotide pyrophosphorylase, carboxylating"/>
    <property type="match status" value="1"/>
</dbReference>
<dbReference type="InterPro" id="IPR036068">
    <property type="entry name" value="Nicotinate_pribotase-like_C"/>
</dbReference>
<evidence type="ECO:0000256" key="3">
    <source>
        <dbReference type="ARBA" id="ARBA00022676"/>
    </source>
</evidence>
<evidence type="ECO:0000259" key="6">
    <source>
        <dbReference type="Pfam" id="PF01729"/>
    </source>
</evidence>
<feature type="domain" description="Quinolinate phosphoribosyl transferase C-terminal" evidence="6">
    <location>
        <begin position="106"/>
        <end position="266"/>
    </location>
</feature>
<accession>A0A4Q0Y1K6</accession>
<dbReference type="PANTHER" id="PTHR32179:SF4">
    <property type="entry name" value="PYROPHOSPHORYLASE MODD-RELATED"/>
    <property type="match status" value="1"/>
</dbReference>
<dbReference type="PIRSF" id="PIRSF006250">
    <property type="entry name" value="NadC_ModD"/>
    <property type="match status" value="1"/>
</dbReference>
<evidence type="ECO:0000259" key="7">
    <source>
        <dbReference type="Pfam" id="PF02749"/>
    </source>
</evidence>
<dbReference type="STRING" id="877500.GCA_000935065_03064"/>
<reference evidence="8 9" key="1">
    <citation type="submission" date="2017-10" db="EMBL/GenBank/DDBJ databases">
        <title>Genomics of the genus Arcobacter.</title>
        <authorList>
            <person name="Perez-Cataluna A."/>
            <person name="Figueras M.J."/>
        </authorList>
    </citation>
    <scope>NUCLEOTIDE SEQUENCE [LARGE SCALE GENOMIC DNA]</scope>
    <source>
        <strain evidence="8 9">DSM 24636</strain>
    </source>
</reference>
<organism evidence="8 9">
    <name type="scientific">Halarcobacter anaerophilus</name>
    <dbReference type="NCBI Taxonomy" id="877500"/>
    <lineage>
        <taxon>Bacteria</taxon>
        <taxon>Pseudomonadati</taxon>
        <taxon>Campylobacterota</taxon>
        <taxon>Epsilonproteobacteria</taxon>
        <taxon>Campylobacterales</taxon>
        <taxon>Arcobacteraceae</taxon>
        <taxon>Halarcobacter</taxon>
    </lineage>
</organism>
<dbReference type="Pfam" id="PF01729">
    <property type="entry name" value="QRPTase_C"/>
    <property type="match status" value="1"/>
</dbReference>
<dbReference type="Pfam" id="PF02749">
    <property type="entry name" value="QRPTase_N"/>
    <property type="match status" value="1"/>
</dbReference>
<dbReference type="PANTHER" id="PTHR32179">
    <property type="entry name" value="NICOTINATE-NUCLEOTIDE PYROPHOSPHORYLASE [CARBOXYLATING]"/>
    <property type="match status" value="1"/>
</dbReference>
<dbReference type="InterPro" id="IPR022412">
    <property type="entry name" value="Quinolinate_PRibosylTrfase_N"/>
</dbReference>
<evidence type="ECO:0000256" key="1">
    <source>
        <dbReference type="ARBA" id="ARBA00009400"/>
    </source>
</evidence>
<protein>
    <recommendedName>
        <fullName evidence="2">Putative pyrophosphorylase ModD</fullName>
    </recommendedName>
</protein>
<comment type="similarity">
    <text evidence="1 5">Belongs to the NadC/ModD family.</text>
</comment>
<dbReference type="Proteomes" id="UP000290191">
    <property type="component" value="Unassembled WGS sequence"/>
</dbReference>
<dbReference type="RefSeq" id="WP_129081302.1">
    <property type="nucleotide sequence ID" value="NZ_CP041070.1"/>
</dbReference>
<keyword evidence="4 5" id="KW-0808">Transferase</keyword>
<dbReference type="OrthoDB" id="9782546at2"/>
<name>A0A4Q0Y1K6_9BACT</name>
<dbReference type="EMBL" id="PDKO01000002">
    <property type="protein sequence ID" value="RXJ63937.1"/>
    <property type="molecule type" value="Genomic_DNA"/>
</dbReference>
<dbReference type="GO" id="GO:0005737">
    <property type="term" value="C:cytoplasm"/>
    <property type="evidence" value="ECO:0007669"/>
    <property type="project" value="TreeGrafter"/>
</dbReference>
<dbReference type="AlphaFoldDB" id="A0A4Q0Y1K6"/>
<evidence type="ECO:0000313" key="8">
    <source>
        <dbReference type="EMBL" id="RXJ63937.1"/>
    </source>
</evidence>
<dbReference type="GO" id="GO:0034213">
    <property type="term" value="P:quinolinate catabolic process"/>
    <property type="evidence" value="ECO:0007669"/>
    <property type="project" value="TreeGrafter"/>
</dbReference>